<dbReference type="PANTHER" id="PTHR13483">
    <property type="entry name" value="BOX C_D SNORNA PROTEIN 1-RELATED"/>
    <property type="match status" value="1"/>
</dbReference>
<dbReference type="OrthoDB" id="272357at2759"/>
<dbReference type="EMBL" id="ML178816">
    <property type="protein sequence ID" value="TFL05884.1"/>
    <property type="molecule type" value="Genomic_DNA"/>
</dbReference>
<evidence type="ECO:0000256" key="7">
    <source>
        <dbReference type="PROSITE-ProRule" id="PRU00453"/>
    </source>
</evidence>
<dbReference type="SUPFAM" id="SSF144232">
    <property type="entry name" value="HIT/MYND zinc finger-like"/>
    <property type="match status" value="1"/>
</dbReference>
<protein>
    <recommendedName>
        <fullName evidence="9">HIT-type domain-containing protein</fullName>
    </recommendedName>
</protein>
<dbReference type="STRING" id="1884261.A0A5C3R4P0"/>
<proteinExistence type="inferred from homology"/>
<evidence type="ECO:0000256" key="1">
    <source>
        <dbReference type="ARBA" id="ARBA00022553"/>
    </source>
</evidence>
<dbReference type="GO" id="GO:0048254">
    <property type="term" value="P:snoRNA localization"/>
    <property type="evidence" value="ECO:0007669"/>
    <property type="project" value="TreeGrafter"/>
</dbReference>
<keyword evidence="3 7" id="KW-0863">Zinc-finger</keyword>
<evidence type="ECO:0000313" key="10">
    <source>
        <dbReference type="EMBL" id="TFL05884.1"/>
    </source>
</evidence>
<evidence type="ECO:0000259" key="9">
    <source>
        <dbReference type="PROSITE" id="PS51083"/>
    </source>
</evidence>
<evidence type="ECO:0000256" key="4">
    <source>
        <dbReference type="ARBA" id="ARBA00022833"/>
    </source>
</evidence>
<evidence type="ECO:0000256" key="8">
    <source>
        <dbReference type="SAM" id="MobiDB-lite"/>
    </source>
</evidence>
<dbReference type="GO" id="GO:0070761">
    <property type="term" value="C:pre-snoRNP complex"/>
    <property type="evidence" value="ECO:0007669"/>
    <property type="project" value="TreeGrafter"/>
</dbReference>
<dbReference type="CDD" id="cd23023">
    <property type="entry name" value="zf-HIT_BCD1"/>
    <property type="match status" value="1"/>
</dbReference>
<dbReference type="GO" id="GO:0008270">
    <property type="term" value="F:zinc ion binding"/>
    <property type="evidence" value="ECO:0007669"/>
    <property type="project" value="UniProtKB-UniRule"/>
</dbReference>
<name>A0A5C3R4P0_9AGAR</name>
<evidence type="ECO:0000256" key="2">
    <source>
        <dbReference type="ARBA" id="ARBA00022723"/>
    </source>
</evidence>
<feature type="domain" description="HIT-type" evidence="9">
    <location>
        <begin position="30"/>
        <end position="64"/>
    </location>
</feature>
<keyword evidence="1" id="KW-0597">Phosphoprotein</keyword>
<dbReference type="PROSITE" id="PS51083">
    <property type="entry name" value="ZF_HIT"/>
    <property type="match status" value="1"/>
</dbReference>
<comment type="similarity">
    <text evidence="6">Belongs to the BCD1 family.</text>
</comment>
<evidence type="ECO:0000256" key="6">
    <source>
        <dbReference type="ARBA" id="ARBA00049654"/>
    </source>
</evidence>
<keyword evidence="2" id="KW-0479">Metal-binding</keyword>
<dbReference type="InterPro" id="IPR007529">
    <property type="entry name" value="Znf_HIT"/>
</dbReference>
<keyword evidence="4" id="KW-0862">Zinc</keyword>
<sequence length="426" mass="47196">MFSVAARSSIKMSSSLPSSTPVASSSKPLCAVCNHQYAIYTCPRCSTRTCSLPCSASHKTTTKCSGHRNKAAYIPMNKYNYGALMNDYTFLEDIGRHSQEWGKEISRADMDKNVAPSSNARGGKYNSRKQHRPKTKRDILKLELENIDIDVDLLPLGMQRRNLNQSVYDFMRKTPLLSIEFIFHFPTQSMLTAPEETVFSIITHRNDLPNSLLQLVQKAMRDRRFKKDVVVIPTWVNELVCPSEEDPQAFTPPQFVMIAHQAAVSIQDMGGGPRYYRLDPLVPLATALKHTHFTEFPLIEVFEEFTGNVVDADGMLREAEERPAKRRRLDPKAGKKAINGLLGGYGSSGEEEQAHGPSGMSTLNDYAPSDGESEDASGEDDPDAQDGAVTTMEPAALLTLLRQIEARGGASEDEDGVDWGDSEGEE</sequence>
<accession>A0A5C3R4P0</accession>
<dbReference type="Gene3D" id="3.30.60.190">
    <property type="match status" value="1"/>
</dbReference>
<evidence type="ECO:0000256" key="3">
    <source>
        <dbReference type="ARBA" id="ARBA00022771"/>
    </source>
</evidence>
<dbReference type="GO" id="GO:0000463">
    <property type="term" value="P:maturation of LSU-rRNA from tricistronic rRNA transcript (SSU-rRNA, 5.8S rRNA, LSU-rRNA)"/>
    <property type="evidence" value="ECO:0007669"/>
    <property type="project" value="TreeGrafter"/>
</dbReference>
<dbReference type="GO" id="GO:0005634">
    <property type="term" value="C:nucleus"/>
    <property type="evidence" value="ECO:0007669"/>
    <property type="project" value="TreeGrafter"/>
</dbReference>
<evidence type="ECO:0000313" key="11">
    <source>
        <dbReference type="Proteomes" id="UP000305067"/>
    </source>
</evidence>
<dbReference type="AlphaFoldDB" id="A0A5C3R4P0"/>
<keyword evidence="11" id="KW-1185">Reference proteome</keyword>
<gene>
    <name evidence="10" type="ORF">BDV98DRAFT_239334</name>
</gene>
<dbReference type="PANTHER" id="PTHR13483:SF3">
    <property type="entry name" value="BOX C_D SNORNA PROTEIN 1"/>
    <property type="match status" value="1"/>
</dbReference>
<dbReference type="Proteomes" id="UP000305067">
    <property type="component" value="Unassembled WGS sequence"/>
</dbReference>
<evidence type="ECO:0000256" key="5">
    <source>
        <dbReference type="ARBA" id="ARBA00049598"/>
    </source>
</evidence>
<dbReference type="InterPro" id="IPR057721">
    <property type="entry name" value="BCD1_alpha/beta"/>
</dbReference>
<dbReference type="InterPro" id="IPR051639">
    <property type="entry name" value="BCD1"/>
</dbReference>
<dbReference type="Pfam" id="PF04438">
    <property type="entry name" value="zf-HIT"/>
    <property type="match status" value="1"/>
</dbReference>
<reference evidence="10 11" key="1">
    <citation type="journal article" date="2019" name="Nat. Ecol. Evol.">
        <title>Megaphylogeny resolves global patterns of mushroom evolution.</title>
        <authorList>
            <person name="Varga T."/>
            <person name="Krizsan K."/>
            <person name="Foldi C."/>
            <person name="Dima B."/>
            <person name="Sanchez-Garcia M."/>
            <person name="Sanchez-Ramirez S."/>
            <person name="Szollosi G.J."/>
            <person name="Szarkandi J.G."/>
            <person name="Papp V."/>
            <person name="Albert L."/>
            <person name="Andreopoulos W."/>
            <person name="Angelini C."/>
            <person name="Antonin V."/>
            <person name="Barry K.W."/>
            <person name="Bougher N.L."/>
            <person name="Buchanan P."/>
            <person name="Buyck B."/>
            <person name="Bense V."/>
            <person name="Catcheside P."/>
            <person name="Chovatia M."/>
            <person name="Cooper J."/>
            <person name="Damon W."/>
            <person name="Desjardin D."/>
            <person name="Finy P."/>
            <person name="Geml J."/>
            <person name="Haridas S."/>
            <person name="Hughes K."/>
            <person name="Justo A."/>
            <person name="Karasinski D."/>
            <person name="Kautmanova I."/>
            <person name="Kiss B."/>
            <person name="Kocsube S."/>
            <person name="Kotiranta H."/>
            <person name="LaButti K.M."/>
            <person name="Lechner B.E."/>
            <person name="Liimatainen K."/>
            <person name="Lipzen A."/>
            <person name="Lukacs Z."/>
            <person name="Mihaltcheva S."/>
            <person name="Morgado L.N."/>
            <person name="Niskanen T."/>
            <person name="Noordeloos M.E."/>
            <person name="Ohm R.A."/>
            <person name="Ortiz-Santana B."/>
            <person name="Ovrebo C."/>
            <person name="Racz N."/>
            <person name="Riley R."/>
            <person name="Savchenko A."/>
            <person name="Shiryaev A."/>
            <person name="Soop K."/>
            <person name="Spirin V."/>
            <person name="Szebenyi C."/>
            <person name="Tomsovsky M."/>
            <person name="Tulloss R.E."/>
            <person name="Uehling J."/>
            <person name="Grigoriev I.V."/>
            <person name="Vagvolgyi C."/>
            <person name="Papp T."/>
            <person name="Martin F.M."/>
            <person name="Miettinen O."/>
            <person name="Hibbett D.S."/>
            <person name="Nagy L.G."/>
        </authorList>
    </citation>
    <scope>NUCLEOTIDE SEQUENCE [LARGE SCALE GENOMIC DNA]</scope>
    <source>
        <strain evidence="10 11">CBS 309.79</strain>
    </source>
</reference>
<feature type="compositionally biased region" description="Acidic residues" evidence="8">
    <location>
        <begin position="371"/>
        <end position="384"/>
    </location>
</feature>
<comment type="function">
    <text evidence="5">Required for box C/D snoRNAs accumulation involved in snoRNA processing, snoRNA transport to the nucleolus and ribosome biogenesis.</text>
</comment>
<feature type="compositionally biased region" description="Basic residues" evidence="8">
    <location>
        <begin position="126"/>
        <end position="135"/>
    </location>
</feature>
<organism evidence="10 11">
    <name type="scientific">Pterulicium gracile</name>
    <dbReference type="NCBI Taxonomy" id="1884261"/>
    <lineage>
        <taxon>Eukaryota</taxon>
        <taxon>Fungi</taxon>
        <taxon>Dikarya</taxon>
        <taxon>Basidiomycota</taxon>
        <taxon>Agaricomycotina</taxon>
        <taxon>Agaricomycetes</taxon>
        <taxon>Agaricomycetidae</taxon>
        <taxon>Agaricales</taxon>
        <taxon>Pleurotineae</taxon>
        <taxon>Pterulaceae</taxon>
        <taxon>Pterulicium</taxon>
    </lineage>
</organism>
<dbReference type="Pfam" id="PF25790">
    <property type="entry name" value="BCD1"/>
    <property type="match status" value="1"/>
</dbReference>
<feature type="region of interest" description="Disordered" evidence="8">
    <location>
        <begin position="339"/>
        <end position="426"/>
    </location>
</feature>
<dbReference type="GO" id="GO:0000492">
    <property type="term" value="P:box C/D snoRNP assembly"/>
    <property type="evidence" value="ECO:0007669"/>
    <property type="project" value="TreeGrafter"/>
</dbReference>
<feature type="region of interest" description="Disordered" evidence="8">
    <location>
        <begin position="107"/>
        <end position="136"/>
    </location>
</feature>
<feature type="compositionally biased region" description="Acidic residues" evidence="8">
    <location>
        <begin position="411"/>
        <end position="426"/>
    </location>
</feature>